<dbReference type="PANTHER" id="PTHR43140">
    <property type="entry name" value="TYPE-1 RESTRICTION ENZYME ECOKI SPECIFICITY PROTEIN"/>
    <property type="match status" value="1"/>
</dbReference>
<dbReference type="Gene3D" id="3.90.220.20">
    <property type="entry name" value="DNA methylase specificity domains"/>
    <property type="match status" value="2"/>
</dbReference>
<comment type="caution">
    <text evidence="5">The sequence shown here is derived from an EMBL/GenBank/DDBJ whole genome shotgun (WGS) entry which is preliminary data.</text>
</comment>
<dbReference type="AlphaFoldDB" id="A0A3P3W2Z5"/>
<dbReference type="RefSeq" id="WP_125019753.1">
    <property type="nucleotide sequence ID" value="NZ_RQVQ01000033.1"/>
</dbReference>
<evidence type="ECO:0000313" key="5">
    <source>
        <dbReference type="EMBL" id="RRJ89104.1"/>
    </source>
</evidence>
<dbReference type="SUPFAM" id="SSF116734">
    <property type="entry name" value="DNA methylase specificity domain"/>
    <property type="match status" value="2"/>
</dbReference>
<comment type="similarity">
    <text evidence="1">Belongs to the type-I restriction system S methylase family.</text>
</comment>
<keyword evidence="3" id="KW-0238">DNA-binding</keyword>
<dbReference type="CDD" id="cd17246">
    <property type="entry name" value="RMtype1_S_SonII-TRD2-CR2_like"/>
    <property type="match status" value="1"/>
</dbReference>
<dbReference type="OrthoDB" id="9816225at2"/>
<dbReference type="EMBL" id="RQVQ01000033">
    <property type="protein sequence ID" value="RRJ89104.1"/>
    <property type="molecule type" value="Genomic_DNA"/>
</dbReference>
<evidence type="ECO:0000256" key="2">
    <source>
        <dbReference type="ARBA" id="ARBA00022747"/>
    </source>
</evidence>
<organism evidence="5 6">
    <name type="scientific">Paenimyroides tangerinum</name>
    <dbReference type="NCBI Taxonomy" id="2488728"/>
    <lineage>
        <taxon>Bacteria</taxon>
        <taxon>Pseudomonadati</taxon>
        <taxon>Bacteroidota</taxon>
        <taxon>Flavobacteriia</taxon>
        <taxon>Flavobacteriales</taxon>
        <taxon>Flavobacteriaceae</taxon>
        <taxon>Paenimyroides</taxon>
    </lineage>
</organism>
<evidence type="ECO:0000256" key="1">
    <source>
        <dbReference type="ARBA" id="ARBA00010923"/>
    </source>
</evidence>
<dbReference type="GO" id="GO:0009307">
    <property type="term" value="P:DNA restriction-modification system"/>
    <property type="evidence" value="ECO:0007669"/>
    <property type="project" value="UniProtKB-KW"/>
</dbReference>
<dbReference type="InterPro" id="IPR051212">
    <property type="entry name" value="Type-I_RE_S_subunit"/>
</dbReference>
<evidence type="ECO:0000256" key="3">
    <source>
        <dbReference type="ARBA" id="ARBA00023125"/>
    </source>
</evidence>
<dbReference type="InterPro" id="IPR044946">
    <property type="entry name" value="Restrct_endonuc_typeI_TRD_sf"/>
</dbReference>
<dbReference type="InterPro" id="IPR000055">
    <property type="entry name" value="Restrct_endonuc_typeI_TRD"/>
</dbReference>
<dbReference type="GO" id="GO:0003677">
    <property type="term" value="F:DNA binding"/>
    <property type="evidence" value="ECO:0007669"/>
    <property type="project" value="UniProtKB-KW"/>
</dbReference>
<evidence type="ECO:0000313" key="6">
    <source>
        <dbReference type="Proteomes" id="UP000275719"/>
    </source>
</evidence>
<keyword evidence="6" id="KW-1185">Reference proteome</keyword>
<name>A0A3P3W2Z5_9FLAO</name>
<gene>
    <name evidence="5" type="ORF">EG240_12650</name>
</gene>
<feature type="domain" description="Type I restriction modification DNA specificity" evidence="4">
    <location>
        <begin position="36"/>
        <end position="184"/>
    </location>
</feature>
<protein>
    <recommendedName>
        <fullName evidence="4">Type I restriction modification DNA specificity domain-containing protein</fullName>
    </recommendedName>
</protein>
<keyword evidence="2" id="KW-0680">Restriction system</keyword>
<dbReference type="Pfam" id="PF01420">
    <property type="entry name" value="Methylase_S"/>
    <property type="match status" value="2"/>
</dbReference>
<dbReference type="Proteomes" id="UP000275719">
    <property type="component" value="Unassembled WGS sequence"/>
</dbReference>
<accession>A0A3P3W2Z5</accession>
<dbReference type="PANTHER" id="PTHR43140:SF1">
    <property type="entry name" value="TYPE I RESTRICTION ENZYME ECOKI SPECIFICITY SUBUNIT"/>
    <property type="match status" value="1"/>
</dbReference>
<evidence type="ECO:0000259" key="4">
    <source>
        <dbReference type="Pfam" id="PF01420"/>
    </source>
</evidence>
<sequence>MKEQQLTYVLPKGWIWTTLDKICYKITDGSHNPPPKQDNGIPMLSARNIENYTINFDKDLRYINEEDYIREKQRTNIEQGDVLLTIVGTIGRVSVVEQTQKFAIQRSVALLKPIFISSRYLMYYLSSPFSNKMLINNSKGSAQKGIYLSTLKSISIPITNLHEQHAIVSQIETLFSKIGESEKILKKASYSLKIYKQALLKDAFTGKLTNKIIKEGKLPNGWKIIKISNISNVVRGGSPRPAGDSRYYEGNIPFLKVKDLTKDEKVHLTTFEYTIKEAGLVKTRRIKPRTLLISNSGATLGIPKICLIDSTINDGIAAFLDLDDRSIYYLYYFFLLNTQKLRDISMGATQPNLNTTIIKNIELPYCSFDEQKQVVEIIESRFTLADNLGKTIDNVLNEIIALKHSILKNAFEGRLVNYTSNESAEKLLDDLKEEKRLYLENQKKINLSKPKPKKKMEEKQSIIDILKKSNSPISAQELWEKSTSEGDIERFYSEIKEIYHQIDELKSKTESLLTLKDEDK</sequence>
<feature type="domain" description="Type I restriction modification DNA specificity" evidence="4">
    <location>
        <begin position="219"/>
        <end position="396"/>
    </location>
</feature>
<reference evidence="5 6" key="1">
    <citation type="submission" date="2018-11" db="EMBL/GenBank/DDBJ databases">
        <title>Flavobacterium sp. nov., YIM 102701-2 draft genome.</title>
        <authorList>
            <person name="Li G."/>
            <person name="Jiang Y."/>
        </authorList>
    </citation>
    <scope>NUCLEOTIDE SEQUENCE [LARGE SCALE GENOMIC DNA]</scope>
    <source>
        <strain evidence="5 6">YIM 102701-2</strain>
    </source>
</reference>
<proteinExistence type="inferred from homology"/>